<comment type="caution">
    <text evidence="2">The sequence shown here is derived from an EMBL/GenBank/DDBJ whole genome shotgun (WGS) entry which is preliminary data.</text>
</comment>
<reference evidence="2 3" key="1">
    <citation type="journal article" date="2013" name="Curr. Biol.">
        <title>The Genome of the Foraminiferan Reticulomyxa filosa.</title>
        <authorList>
            <person name="Glockner G."/>
            <person name="Hulsmann N."/>
            <person name="Schleicher M."/>
            <person name="Noegel A.A."/>
            <person name="Eichinger L."/>
            <person name="Gallinger C."/>
            <person name="Pawlowski J."/>
            <person name="Sierra R."/>
            <person name="Euteneuer U."/>
            <person name="Pillet L."/>
            <person name="Moustafa A."/>
            <person name="Platzer M."/>
            <person name="Groth M."/>
            <person name="Szafranski K."/>
            <person name="Schliwa M."/>
        </authorList>
    </citation>
    <scope>NUCLEOTIDE SEQUENCE [LARGE SCALE GENOMIC DNA]</scope>
</reference>
<sequence length="149" mass="17803">PNEVKTFEETAKLQQQLLTITEQLEKTQGKLQLLGQVKASLFQLENDYNLKVGKLQRVEEGILKRLQRTKTLKTRAERVRYAEGSHRFWAFAKLDYTLNITDLNSQYLKNKLQKMFVFFKKKKKITTYTYIYICICICCIWKNKKQRKL</sequence>
<keyword evidence="1" id="KW-0472">Membrane</keyword>
<evidence type="ECO:0000313" key="2">
    <source>
        <dbReference type="EMBL" id="ETO19727.1"/>
    </source>
</evidence>
<feature type="transmembrane region" description="Helical" evidence="1">
    <location>
        <begin position="125"/>
        <end position="143"/>
    </location>
</feature>
<gene>
    <name evidence="2" type="ORF">RFI_17503</name>
</gene>
<dbReference type="AlphaFoldDB" id="X6N337"/>
<keyword evidence="1" id="KW-0812">Transmembrane</keyword>
<feature type="non-terminal residue" evidence="2">
    <location>
        <position position="1"/>
    </location>
</feature>
<dbReference type="Proteomes" id="UP000023152">
    <property type="component" value="Unassembled WGS sequence"/>
</dbReference>
<dbReference type="EMBL" id="ASPP01013351">
    <property type="protein sequence ID" value="ETO19727.1"/>
    <property type="molecule type" value="Genomic_DNA"/>
</dbReference>
<name>X6N337_RETFI</name>
<evidence type="ECO:0000313" key="3">
    <source>
        <dbReference type="Proteomes" id="UP000023152"/>
    </source>
</evidence>
<organism evidence="2 3">
    <name type="scientific">Reticulomyxa filosa</name>
    <dbReference type="NCBI Taxonomy" id="46433"/>
    <lineage>
        <taxon>Eukaryota</taxon>
        <taxon>Sar</taxon>
        <taxon>Rhizaria</taxon>
        <taxon>Retaria</taxon>
        <taxon>Foraminifera</taxon>
        <taxon>Monothalamids</taxon>
        <taxon>Reticulomyxidae</taxon>
        <taxon>Reticulomyxa</taxon>
    </lineage>
</organism>
<proteinExistence type="predicted"/>
<keyword evidence="1" id="KW-1133">Transmembrane helix</keyword>
<keyword evidence="3" id="KW-1185">Reference proteome</keyword>
<protein>
    <submittedName>
        <fullName evidence="2">Uncharacterized protein</fullName>
    </submittedName>
</protein>
<evidence type="ECO:0000256" key="1">
    <source>
        <dbReference type="SAM" id="Phobius"/>
    </source>
</evidence>
<accession>X6N337</accession>